<dbReference type="EMBL" id="NSKC01000003">
    <property type="protein sequence ID" value="PAU84350.1"/>
    <property type="molecule type" value="Genomic_DNA"/>
</dbReference>
<dbReference type="AlphaFoldDB" id="A0A2A2FHK6"/>
<dbReference type="Proteomes" id="UP000218083">
    <property type="component" value="Unassembled WGS sequence"/>
</dbReference>
<comment type="caution">
    <text evidence="1">The sequence shown here is derived from an EMBL/GenBank/DDBJ whole genome shotgun (WGS) entry which is preliminary data.</text>
</comment>
<evidence type="ECO:0000313" key="1">
    <source>
        <dbReference type="EMBL" id="PAU84350.1"/>
    </source>
</evidence>
<dbReference type="InterPro" id="IPR021799">
    <property type="entry name" value="PIN-like_prokaryotic"/>
</dbReference>
<dbReference type="PANTHER" id="PTHR39550">
    <property type="entry name" value="SLL0658 PROTEIN"/>
    <property type="match status" value="1"/>
</dbReference>
<evidence type="ECO:0000313" key="2">
    <source>
        <dbReference type="Proteomes" id="UP000218083"/>
    </source>
</evidence>
<organism evidence="1 2">
    <name type="scientific">Halorubrum salipaludis</name>
    <dbReference type="NCBI Taxonomy" id="2032630"/>
    <lineage>
        <taxon>Archaea</taxon>
        <taxon>Methanobacteriati</taxon>
        <taxon>Methanobacteriota</taxon>
        <taxon>Stenosarchaea group</taxon>
        <taxon>Halobacteria</taxon>
        <taxon>Halobacteriales</taxon>
        <taxon>Haloferacaceae</taxon>
        <taxon>Halorubrum</taxon>
    </lineage>
</organism>
<accession>A0A2A2FHK6</accession>
<keyword evidence="2" id="KW-1185">Reference proteome</keyword>
<sequence length="145" mass="15358">MHLAEIDSLGLLSVFDGLLVPETVYAEIEAGGVPPGLADVSYELVETDAEEKKTGDLDVGESAAISIARERKVTLLTDDLAARESAADAGIEVHGSIGVIALAHGRGRLDADEAATQMRALQRETSLFTTDAVIERGIELLDETR</sequence>
<proteinExistence type="predicted"/>
<name>A0A2A2FHK6_9EURY</name>
<reference evidence="1 2" key="1">
    <citation type="submission" date="2017-08" db="EMBL/GenBank/DDBJ databases">
        <title>The strain WRN001 was isolated from Binhai saline alkaline soil, Tianjin, China.</title>
        <authorList>
            <person name="Liu D."/>
            <person name="Zhang G."/>
        </authorList>
    </citation>
    <scope>NUCLEOTIDE SEQUENCE [LARGE SCALE GENOMIC DNA]</scope>
    <source>
        <strain evidence="1 2">WN019</strain>
    </source>
</reference>
<dbReference type="Pfam" id="PF11848">
    <property type="entry name" value="DUF3368"/>
    <property type="match status" value="1"/>
</dbReference>
<dbReference type="PANTHER" id="PTHR39550:SF1">
    <property type="entry name" value="SLL0658 PROTEIN"/>
    <property type="match status" value="1"/>
</dbReference>
<dbReference type="OrthoDB" id="323844at2157"/>
<protein>
    <submittedName>
        <fullName evidence="1">Nucleic acid-binding protein</fullName>
    </submittedName>
</protein>
<gene>
    <name evidence="1" type="ORF">CK500_07940</name>
</gene>